<dbReference type="Proteomes" id="UP000501346">
    <property type="component" value="Chromosome SeXVI"/>
</dbReference>
<dbReference type="InterPro" id="IPR046450">
    <property type="entry name" value="PA_dom_sf"/>
</dbReference>
<feature type="region of interest" description="Disordered" evidence="1">
    <location>
        <begin position="1"/>
        <end position="34"/>
    </location>
</feature>
<dbReference type="InterPro" id="IPR039373">
    <property type="entry name" value="Peptidase_M28B"/>
</dbReference>
<evidence type="ECO:0000313" key="3">
    <source>
        <dbReference type="EMBL" id="QID88260.1"/>
    </source>
</evidence>
<dbReference type="SUPFAM" id="SSF47672">
    <property type="entry name" value="Transferrin receptor-like dimerisation domain"/>
    <property type="match status" value="1"/>
</dbReference>
<dbReference type="InterPro" id="IPR007365">
    <property type="entry name" value="TFR-like_dimer_dom"/>
</dbReference>
<proteinExistence type="predicted"/>
<name>A0A6C1EHN6_SACPS</name>
<evidence type="ECO:0000256" key="1">
    <source>
        <dbReference type="SAM" id="MobiDB-lite"/>
    </source>
</evidence>
<dbReference type="CDD" id="cd03874">
    <property type="entry name" value="M28_PMSA_TfR_like"/>
    <property type="match status" value="1"/>
</dbReference>
<dbReference type="Gene3D" id="3.50.30.30">
    <property type="match status" value="1"/>
</dbReference>
<sequence length="783" mass="88082">MVNTRGYTAVPNVEQPTSNSQDVPTTPVSEPDMEMPIEPPVYVEEMGVEEPRVSEAFSEKVQRFRICFENNVVIPVKEKVVDPLAQIMSLMSEKFDLILSKCGNVLVMKRIFYLVLMSIVTALIISSDKLPNGTARGSSGLFSDHELLLQYAKKSIDLSKIERDLEYISSMPHMSGTSGDAAVRHYIRESFDKNGIKLAGEEEFMAYSNYPGNASLYVYPRGNSEGFGIPLNEENFNPMSRNGEFRNTAVIYGNEASLDDMVSLKDGGVLNGDFILLLHYGDYVFQQMMRAQEYGAKAVIFISEPYKDNKDVVQMKSVALPQNGTGDALTPEWEGSIRDPIDVDDARYLPKIPSIPISTNQGEKILSTLSDTGVKFSNNLYSGSPNDCLIDLLVETATRERHPVHDIVGKIEGSEQNGMAIVISAPRNSVSFGTTYPSFGTVVLLSLIQLYQEMVYKFDWKPLRNIYFISFGGSEFNEAGATELMEKRAEVLKNEIYTLIDVGQVGIWDESNILDIQCHPLLADFFQKNGTSRGLDVQVDNIHQFGDWTPYLARGMPVAIISSPSVMNRKLPIGTVEDTFEAVKDTLRDKNKGEMLSEMMLYLVEKSLELIDDPMIPFSVSNYAEFLSNTLKGIQKECPDTVNFDEVFSGTALWKNTELQFNTWKSGWADLMYGSSTSIEPTIIAINRWSWNYLLSRIGITQCLEKGLPERTFYKNVILGPKLWVQKDDPLRSWTFPEIRDSIAIKDWVSVQEQLNALGTMLQNTARYFLGNKNLREINTNNY</sequence>
<dbReference type="AlphaFoldDB" id="A0A6C1EHN6"/>
<dbReference type="PANTHER" id="PTHR10404">
    <property type="entry name" value="N-ACETYLATED-ALPHA-LINKED ACIDIC DIPEPTIDASE"/>
    <property type="match status" value="1"/>
</dbReference>
<gene>
    <name evidence="3" type="primary">TRE1_2</name>
    <name evidence="3" type="ORF">GRS66_010970</name>
</gene>
<organism evidence="3 4">
    <name type="scientific">Saccharomyces pastorianus</name>
    <name type="common">Lager yeast</name>
    <name type="synonym">Saccharomyces cerevisiae x Saccharomyces eubayanus</name>
    <dbReference type="NCBI Taxonomy" id="27292"/>
    <lineage>
        <taxon>Eukaryota</taxon>
        <taxon>Fungi</taxon>
        <taxon>Dikarya</taxon>
        <taxon>Ascomycota</taxon>
        <taxon>Saccharomycotina</taxon>
        <taxon>Saccharomycetes</taxon>
        <taxon>Saccharomycetales</taxon>
        <taxon>Saccharomycetaceae</taxon>
        <taxon>Saccharomyces</taxon>
    </lineage>
</organism>
<dbReference type="GO" id="GO:0004180">
    <property type="term" value="F:carboxypeptidase activity"/>
    <property type="evidence" value="ECO:0007669"/>
    <property type="project" value="TreeGrafter"/>
</dbReference>
<dbReference type="Pfam" id="PF04253">
    <property type="entry name" value="TFR_dimer"/>
    <property type="match status" value="1"/>
</dbReference>
<feature type="compositionally biased region" description="Polar residues" evidence="1">
    <location>
        <begin position="14"/>
        <end position="28"/>
    </location>
</feature>
<dbReference type="PANTHER" id="PTHR10404:SF72">
    <property type="entry name" value="ZINC METALLOPROTEASE TRE2-RELATED"/>
    <property type="match status" value="1"/>
</dbReference>
<accession>A0A6C1EHN6</accession>
<dbReference type="SUPFAM" id="SSF53187">
    <property type="entry name" value="Zn-dependent exopeptidases"/>
    <property type="match status" value="1"/>
</dbReference>
<evidence type="ECO:0000313" key="4">
    <source>
        <dbReference type="Proteomes" id="UP000501346"/>
    </source>
</evidence>
<dbReference type="Gene3D" id="3.40.630.10">
    <property type="entry name" value="Zn peptidases"/>
    <property type="match status" value="1"/>
</dbReference>
<reference evidence="3 4" key="1">
    <citation type="journal article" date="2019" name="BMC Genomics">
        <title>Chromosome level assembly and comparative genome analysis confirm lager-brewing yeasts originated from a single hybridization.</title>
        <authorList>
            <person name="Salazar A.N."/>
            <person name="Gorter de Vries A.R."/>
            <person name="van den Broek M."/>
            <person name="Brouwers N."/>
            <person name="de la Torre Cortes P."/>
            <person name="Kuijpers N.G.A."/>
            <person name="Daran J.G."/>
            <person name="Abeel T."/>
        </authorList>
    </citation>
    <scope>NUCLEOTIDE SEQUENCE [LARGE SCALE GENOMIC DNA]</scope>
    <source>
        <strain evidence="3 4">CBS 1483</strain>
    </source>
</reference>
<feature type="domain" description="Transferrin receptor-like dimerisation" evidence="2">
    <location>
        <begin position="642"/>
        <end position="769"/>
    </location>
</feature>
<dbReference type="InterPro" id="IPR036757">
    <property type="entry name" value="TFR-like_dimer_dom_sf"/>
</dbReference>
<protein>
    <submittedName>
        <fullName evidence="3">Tre1</fullName>
    </submittedName>
</protein>
<evidence type="ECO:0000259" key="2">
    <source>
        <dbReference type="Pfam" id="PF04253"/>
    </source>
</evidence>
<dbReference type="SUPFAM" id="SSF52025">
    <property type="entry name" value="PA domain"/>
    <property type="match status" value="1"/>
</dbReference>
<dbReference type="EMBL" id="CP049013">
    <property type="protein sequence ID" value="QID88260.1"/>
    <property type="molecule type" value="Genomic_DNA"/>
</dbReference>
<dbReference type="OrthoDB" id="5841748at2759"/>
<keyword evidence="4" id="KW-1185">Reference proteome</keyword>
<dbReference type="Gene3D" id="1.20.930.40">
    <property type="entry name" value="Transferrin receptor-like, dimerisation domain"/>
    <property type="match status" value="1"/>
</dbReference>